<sequence>MPRVYDPDLGKRYGKPDLERLGLFVEMPYMNGKKYVSPFEPPKYHKGMTFLSGGYKSKNGTQHGYFEEEFKRLFEGEGITWRKPKQTGRKKKLGPLSPFIVGIRGKSICTPGDYFGTFSGRVDAFSNVRKKKPKYVSPNANFQTSNPKKGGPGYANICINPYPTHM</sequence>
<evidence type="ECO:0000256" key="5">
    <source>
        <dbReference type="ARBA" id="ARBA00035693"/>
    </source>
</evidence>
<comment type="subcellular location">
    <subcellularLocation>
        <location evidence="1">Cytoplasm</location>
        <location evidence="1">Cytoskeleton</location>
        <location evidence="1">Microtubule organizing center</location>
        <location evidence="1">Centrosome</location>
    </subcellularLocation>
</comment>
<dbReference type="GeneID" id="108568320"/>
<evidence type="ECO:0000313" key="7">
    <source>
        <dbReference type="RefSeq" id="XP_017784815.1"/>
    </source>
</evidence>
<evidence type="ECO:0000256" key="2">
    <source>
        <dbReference type="ARBA" id="ARBA00022490"/>
    </source>
</evidence>
<comment type="similarity">
    <text evidence="4">Belongs to the CFAP96 family.</text>
</comment>
<dbReference type="PANTHER" id="PTHR31144">
    <property type="entry name" value="UPF0602 PROTEIN C4ORF47"/>
    <property type="match status" value="1"/>
</dbReference>
<keyword evidence="6" id="KW-1185">Reference proteome</keyword>
<dbReference type="PANTHER" id="PTHR31144:SF1">
    <property type="entry name" value="UPF0602 PROTEIN C4ORF47"/>
    <property type="match status" value="1"/>
</dbReference>
<proteinExistence type="inferred from homology"/>
<dbReference type="Pfam" id="PF15239">
    <property type="entry name" value="CFAP96-like"/>
    <property type="match status" value="1"/>
</dbReference>
<evidence type="ECO:0000256" key="1">
    <source>
        <dbReference type="ARBA" id="ARBA00004300"/>
    </source>
</evidence>
<evidence type="ECO:0000313" key="6">
    <source>
        <dbReference type="Proteomes" id="UP000695000"/>
    </source>
</evidence>
<dbReference type="Proteomes" id="UP000695000">
    <property type="component" value="Unplaced"/>
</dbReference>
<organism evidence="6 7">
    <name type="scientific">Nicrophorus vespilloides</name>
    <name type="common">Boreal carrion beetle</name>
    <dbReference type="NCBI Taxonomy" id="110193"/>
    <lineage>
        <taxon>Eukaryota</taxon>
        <taxon>Metazoa</taxon>
        <taxon>Ecdysozoa</taxon>
        <taxon>Arthropoda</taxon>
        <taxon>Hexapoda</taxon>
        <taxon>Insecta</taxon>
        <taxon>Pterygota</taxon>
        <taxon>Neoptera</taxon>
        <taxon>Endopterygota</taxon>
        <taxon>Coleoptera</taxon>
        <taxon>Polyphaga</taxon>
        <taxon>Staphyliniformia</taxon>
        <taxon>Silphidae</taxon>
        <taxon>Nicrophorinae</taxon>
        <taxon>Nicrophorus</taxon>
    </lineage>
</organism>
<evidence type="ECO:0000256" key="3">
    <source>
        <dbReference type="ARBA" id="ARBA00023212"/>
    </source>
</evidence>
<dbReference type="InterPro" id="IPR029358">
    <property type="entry name" value="CFAP96"/>
</dbReference>
<keyword evidence="3" id="KW-0206">Cytoskeleton</keyword>
<protein>
    <recommendedName>
        <fullName evidence="5">Cilia-and flagella-associated protein 96</fullName>
    </recommendedName>
</protein>
<name>A0ABM1NDB5_NICVS</name>
<reference evidence="7" key="1">
    <citation type="submission" date="2025-08" db="UniProtKB">
        <authorList>
            <consortium name="RefSeq"/>
        </authorList>
    </citation>
    <scope>IDENTIFICATION</scope>
    <source>
        <tissue evidence="7">Whole Larva</tissue>
    </source>
</reference>
<gene>
    <name evidence="7" type="primary">LOC108568320</name>
</gene>
<keyword evidence="2" id="KW-0963">Cytoplasm</keyword>
<dbReference type="RefSeq" id="XP_017784815.1">
    <property type="nucleotide sequence ID" value="XM_017929326.1"/>
</dbReference>
<accession>A0ABM1NDB5</accession>
<evidence type="ECO:0000256" key="4">
    <source>
        <dbReference type="ARBA" id="ARBA00035656"/>
    </source>
</evidence>